<keyword evidence="1" id="KW-0812">Transmembrane</keyword>
<dbReference type="InterPro" id="IPR003795">
    <property type="entry name" value="DUF192"/>
</dbReference>
<dbReference type="PANTHER" id="PTHR37953:SF1">
    <property type="entry name" value="UPF0127 PROTEIN MJ1496"/>
    <property type="match status" value="1"/>
</dbReference>
<evidence type="ECO:0008006" key="4">
    <source>
        <dbReference type="Google" id="ProtNLM"/>
    </source>
</evidence>
<name>A0ABQ1R530_9FLAO</name>
<gene>
    <name evidence="2" type="ORF">GCM10011361_23260</name>
</gene>
<evidence type="ECO:0000313" key="2">
    <source>
        <dbReference type="EMBL" id="GGD56038.1"/>
    </source>
</evidence>
<keyword evidence="1" id="KW-1133">Transmembrane helix</keyword>
<keyword evidence="1" id="KW-0472">Membrane</keyword>
<reference evidence="3" key="1">
    <citation type="journal article" date="2019" name="Int. J. Syst. Evol. Microbiol.">
        <title>The Global Catalogue of Microorganisms (GCM) 10K type strain sequencing project: providing services to taxonomists for standard genome sequencing and annotation.</title>
        <authorList>
            <consortium name="The Broad Institute Genomics Platform"/>
            <consortium name="The Broad Institute Genome Sequencing Center for Infectious Disease"/>
            <person name="Wu L."/>
            <person name="Ma J."/>
        </authorList>
    </citation>
    <scope>NUCLEOTIDE SEQUENCE [LARGE SCALE GENOMIC DNA]</scope>
    <source>
        <strain evidence="3">CGMCC 1.12606</strain>
    </source>
</reference>
<dbReference type="Proteomes" id="UP000625780">
    <property type="component" value="Unassembled WGS sequence"/>
</dbReference>
<dbReference type="EMBL" id="BMFH01000002">
    <property type="protein sequence ID" value="GGD56038.1"/>
    <property type="molecule type" value="Genomic_DNA"/>
</dbReference>
<sequence>MLRLKVAYWSYLLIFCGLILATACKDEPRKVVTTAPITFTKEGSLSLFKGETDSLITRLDIEIAEGEYETQTGLMYRESMEQGQGMLFVFPEEAYHSFYMKNTRFPLDIIYIDRDSVVASIIKDAQPLQEESLPSTQPVMFVLEVNAGLSEAWGLQEGDRIQFTRE</sequence>
<evidence type="ECO:0000313" key="3">
    <source>
        <dbReference type="Proteomes" id="UP000625780"/>
    </source>
</evidence>
<keyword evidence="3" id="KW-1185">Reference proteome</keyword>
<accession>A0ABQ1R530</accession>
<protein>
    <recommendedName>
        <fullName evidence="4">DUF192 domain-containing protein</fullName>
    </recommendedName>
</protein>
<evidence type="ECO:0000256" key="1">
    <source>
        <dbReference type="SAM" id="Phobius"/>
    </source>
</evidence>
<dbReference type="PROSITE" id="PS51257">
    <property type="entry name" value="PROKAR_LIPOPROTEIN"/>
    <property type="match status" value="1"/>
</dbReference>
<dbReference type="InterPro" id="IPR038695">
    <property type="entry name" value="Saro_0823-like_sf"/>
</dbReference>
<dbReference type="PANTHER" id="PTHR37953">
    <property type="entry name" value="UPF0127 PROTEIN MJ1496"/>
    <property type="match status" value="1"/>
</dbReference>
<comment type="caution">
    <text evidence="2">The sequence shown here is derived from an EMBL/GenBank/DDBJ whole genome shotgun (WGS) entry which is preliminary data.</text>
</comment>
<dbReference type="Gene3D" id="2.60.120.1140">
    <property type="entry name" value="Protein of unknown function DUF192"/>
    <property type="match status" value="1"/>
</dbReference>
<organism evidence="2 3">
    <name type="scientific">Muriicola marianensis</name>
    <dbReference type="NCBI Taxonomy" id="1324801"/>
    <lineage>
        <taxon>Bacteria</taxon>
        <taxon>Pseudomonadati</taxon>
        <taxon>Bacteroidota</taxon>
        <taxon>Flavobacteriia</taxon>
        <taxon>Flavobacteriales</taxon>
        <taxon>Flavobacteriaceae</taxon>
        <taxon>Muriicola</taxon>
    </lineage>
</organism>
<dbReference type="Pfam" id="PF02643">
    <property type="entry name" value="DUF192"/>
    <property type="match status" value="1"/>
</dbReference>
<proteinExistence type="predicted"/>
<feature type="transmembrane region" description="Helical" evidence="1">
    <location>
        <begin position="6"/>
        <end position="24"/>
    </location>
</feature>